<dbReference type="Pfam" id="PF12849">
    <property type="entry name" value="PBP_like_2"/>
    <property type="match status" value="1"/>
</dbReference>
<evidence type="ECO:0000313" key="4">
    <source>
        <dbReference type="EMBL" id="MBO0510560.1"/>
    </source>
</evidence>
<name>A0A939JFZ7_9ACTN</name>
<gene>
    <name evidence="4" type="ORF">J0695_01860</name>
</gene>
<evidence type="ECO:0000313" key="5">
    <source>
        <dbReference type="Proteomes" id="UP000664167"/>
    </source>
</evidence>
<reference evidence="4" key="1">
    <citation type="submission" date="2021-03" db="EMBL/GenBank/DDBJ databases">
        <title>Streptomyces poriferae sp. nov., a novel marine sponge-derived Actinobacteria species with anti-MRSA activity.</title>
        <authorList>
            <person name="Sandoval-Powers M."/>
            <person name="Kralova S."/>
            <person name="Nguyen G.-S."/>
            <person name="Fawwal D."/>
            <person name="Degnes K."/>
            <person name="Klinkenberg G."/>
            <person name="Sletta H."/>
            <person name="Wentzel A."/>
            <person name="Liles M.R."/>
        </authorList>
    </citation>
    <scope>NUCLEOTIDE SEQUENCE</scope>
    <source>
        <strain evidence="4">DSM 41794</strain>
    </source>
</reference>
<evidence type="ECO:0000259" key="3">
    <source>
        <dbReference type="Pfam" id="PF12849"/>
    </source>
</evidence>
<keyword evidence="2" id="KW-1133">Transmembrane helix</keyword>
<accession>A0A939JFZ7</accession>
<dbReference type="PANTHER" id="PTHR30570">
    <property type="entry name" value="PERIPLASMIC PHOSPHATE BINDING COMPONENT OF PHOSPHATE ABC TRANSPORTER"/>
    <property type="match status" value="1"/>
</dbReference>
<keyword evidence="1" id="KW-0732">Signal</keyword>
<dbReference type="RefSeq" id="WP_206959463.1">
    <property type="nucleotide sequence ID" value="NZ_BAAAJJ010000019.1"/>
</dbReference>
<feature type="transmembrane region" description="Helical" evidence="2">
    <location>
        <begin position="6"/>
        <end position="28"/>
    </location>
</feature>
<dbReference type="AlphaFoldDB" id="A0A939JFZ7"/>
<proteinExistence type="predicted"/>
<feature type="domain" description="PBP" evidence="3">
    <location>
        <begin position="212"/>
        <end position="460"/>
    </location>
</feature>
<dbReference type="PANTHER" id="PTHR30570:SF1">
    <property type="entry name" value="PHOSPHATE-BINDING PROTEIN PSTS"/>
    <property type="match status" value="1"/>
</dbReference>
<keyword evidence="2" id="KW-0472">Membrane</keyword>
<protein>
    <submittedName>
        <fullName evidence="4">Substrate-binding domain-containing protein</fullName>
    </submittedName>
</protein>
<keyword evidence="5" id="KW-1185">Reference proteome</keyword>
<sequence>MSTELSQALWAVIATVLASACTGLWQYYRLRHRIAYRIQLNIPISIVRDGPGGAVRLRPPGTGPSDGSPGESASLVLLRIENVGFQELRSEDIEHELYVRFPGRTLIHVEPVEVERDVLLDTLRRPPGLHATGERLPIPRFAMKRKDHFKLLLLLDGPHSGDIRLNGHIGGGDIVRGHARVERAKAFRNSALLLTLGLGFLAGYVTAPRASDTSSCPTGALTVIGSTAFKPVLDRAVKSYRSACPRSAQIKVELDGSAAGTRSVTTSARIAFSDTRLPGNESGLTGAPVAVTVFRVVVNRSTKIENLTLPQLRDLYAGRIRNWSALGGADLPVRLVGRNGDSGSRQIFESKILANHPEPPTTSGDCRTADRDLATPTIRCERPTTDELLAAVDTTPGALGYADAGAAASTSRRNTLTVSLGRVTPTLAAVKSGRYPYWSIEYAYTRGRPPAGSPAAAFLDHLAGPHGETAITAAGNYPCEPQARGLCG</sequence>
<dbReference type="InterPro" id="IPR050811">
    <property type="entry name" value="Phosphate_ABC_transporter"/>
</dbReference>
<dbReference type="EMBL" id="JAFLRJ010000015">
    <property type="protein sequence ID" value="MBO0510560.1"/>
    <property type="molecule type" value="Genomic_DNA"/>
</dbReference>
<keyword evidence="2" id="KW-0812">Transmembrane</keyword>
<comment type="caution">
    <text evidence="4">The sequence shown here is derived from an EMBL/GenBank/DDBJ whole genome shotgun (WGS) entry which is preliminary data.</text>
</comment>
<dbReference type="Gene3D" id="3.40.190.10">
    <property type="entry name" value="Periplasmic binding protein-like II"/>
    <property type="match status" value="2"/>
</dbReference>
<dbReference type="SUPFAM" id="SSF53850">
    <property type="entry name" value="Periplasmic binding protein-like II"/>
    <property type="match status" value="1"/>
</dbReference>
<dbReference type="InterPro" id="IPR024370">
    <property type="entry name" value="PBP_domain"/>
</dbReference>
<evidence type="ECO:0000256" key="1">
    <source>
        <dbReference type="ARBA" id="ARBA00022729"/>
    </source>
</evidence>
<feature type="transmembrane region" description="Helical" evidence="2">
    <location>
        <begin position="186"/>
        <end position="207"/>
    </location>
</feature>
<organism evidence="4 5">
    <name type="scientific">Streptomyces beijiangensis</name>
    <dbReference type="NCBI Taxonomy" id="163361"/>
    <lineage>
        <taxon>Bacteria</taxon>
        <taxon>Bacillati</taxon>
        <taxon>Actinomycetota</taxon>
        <taxon>Actinomycetes</taxon>
        <taxon>Kitasatosporales</taxon>
        <taxon>Streptomycetaceae</taxon>
        <taxon>Streptomyces</taxon>
    </lineage>
</organism>
<evidence type="ECO:0000256" key="2">
    <source>
        <dbReference type="SAM" id="Phobius"/>
    </source>
</evidence>
<dbReference type="Proteomes" id="UP000664167">
    <property type="component" value="Unassembled WGS sequence"/>
</dbReference>